<dbReference type="AlphaFoldDB" id="A0A917XSP8"/>
<feature type="domain" description="Flagellar Assembly Protein A N-terminal region" evidence="2">
    <location>
        <begin position="9"/>
        <end position="178"/>
    </location>
</feature>
<dbReference type="InterPro" id="IPR005646">
    <property type="entry name" value="FapA"/>
</dbReference>
<dbReference type="EMBL" id="BMOS01000001">
    <property type="protein sequence ID" value="GGN49852.1"/>
    <property type="molecule type" value="Genomic_DNA"/>
</dbReference>
<dbReference type="RefSeq" id="WP_188855740.1">
    <property type="nucleotide sequence ID" value="NZ_BMOS01000001.1"/>
</dbReference>
<proteinExistence type="predicted"/>
<sequence length="457" mass="51247">MDRIKKYFRVRFKDNNMLAEVHCTDAFYVLKEKLQVDMSSWREFLTANKVVYGIQFQALAQLAGDPTSIDYPIVIARGLQPEKGKDGKFAFLVDLNEEMKKDKDWNFREIMTIPSVNKGEKLAKLVHPEVGTDGKNVMGHVVKAPQGKAKSVLPGKNVLFNEADNCYYAAEDGQLSYTGRKIEVFPEYYVHDTLSMKTGNLDFIGTIIIHGDVPTGFTVKADGDVKIFGMVEAATIIAGGSIYISEGIAGQDKGRLEARENIQLGYINQAKIFAGNDLYVENSILHSECVVRGHVFSQQGNIIGGSLSAGKTIEAKDIGTKLHTKTEIILGVNKRAADKEQALKQKKIELEEMLRKLKMLGDKLATQSDSNPNVRISKLRQKHSLEKVTSELNEITDELAELNAAMGDIRDTQLIVRNFIYQNVTVTFGKYKRVMTTDYHYVQFNLFNNEIAVQQLF</sequence>
<dbReference type="Pfam" id="PF03961">
    <property type="entry name" value="FapA"/>
    <property type="match status" value="1"/>
</dbReference>
<organism evidence="3 4">
    <name type="scientific">Oceanobacillus indicireducens</name>
    <dbReference type="NCBI Taxonomy" id="1004261"/>
    <lineage>
        <taxon>Bacteria</taxon>
        <taxon>Bacillati</taxon>
        <taxon>Bacillota</taxon>
        <taxon>Bacilli</taxon>
        <taxon>Bacillales</taxon>
        <taxon>Bacillaceae</taxon>
        <taxon>Oceanobacillus</taxon>
    </lineage>
</organism>
<dbReference type="Pfam" id="PF20250">
    <property type="entry name" value="FapA_N"/>
    <property type="match status" value="1"/>
</dbReference>
<evidence type="ECO:0000259" key="2">
    <source>
        <dbReference type="Pfam" id="PF20250"/>
    </source>
</evidence>
<dbReference type="PANTHER" id="PTHR38032">
    <property type="entry name" value="POLYMERASE-RELATED"/>
    <property type="match status" value="1"/>
</dbReference>
<reference evidence="3" key="2">
    <citation type="submission" date="2020-09" db="EMBL/GenBank/DDBJ databases">
        <authorList>
            <person name="Sun Q."/>
            <person name="Ohkuma M."/>
        </authorList>
    </citation>
    <scope>NUCLEOTIDE SEQUENCE</scope>
    <source>
        <strain evidence="3">JCM 17251</strain>
    </source>
</reference>
<keyword evidence="4" id="KW-1185">Reference proteome</keyword>
<evidence type="ECO:0000313" key="4">
    <source>
        <dbReference type="Proteomes" id="UP000624041"/>
    </source>
</evidence>
<gene>
    <name evidence="3" type="ORF">GCM10007971_02870</name>
</gene>
<evidence type="ECO:0000256" key="1">
    <source>
        <dbReference type="SAM" id="Coils"/>
    </source>
</evidence>
<reference evidence="3" key="1">
    <citation type="journal article" date="2014" name="Int. J. Syst. Evol. Microbiol.">
        <title>Complete genome sequence of Corynebacterium casei LMG S-19264T (=DSM 44701T), isolated from a smear-ripened cheese.</title>
        <authorList>
            <consortium name="US DOE Joint Genome Institute (JGI-PGF)"/>
            <person name="Walter F."/>
            <person name="Albersmeier A."/>
            <person name="Kalinowski J."/>
            <person name="Ruckert C."/>
        </authorList>
    </citation>
    <scope>NUCLEOTIDE SEQUENCE</scope>
    <source>
        <strain evidence="3">JCM 17251</strain>
    </source>
</reference>
<evidence type="ECO:0000313" key="3">
    <source>
        <dbReference type="EMBL" id="GGN49852.1"/>
    </source>
</evidence>
<protein>
    <recommendedName>
        <fullName evidence="2">Flagellar Assembly Protein A N-terminal region domain-containing protein</fullName>
    </recommendedName>
</protein>
<name>A0A917XSP8_9BACI</name>
<dbReference type="PANTHER" id="PTHR38032:SF1">
    <property type="entry name" value="RNA-BINDING PROTEIN KHPB N-TERMINAL DOMAIN-CONTAINING PROTEIN"/>
    <property type="match status" value="1"/>
</dbReference>
<accession>A0A917XSP8</accession>
<dbReference type="InterPro" id="IPR046865">
    <property type="entry name" value="FapA_b_solenoid"/>
</dbReference>
<comment type="caution">
    <text evidence="3">The sequence shown here is derived from an EMBL/GenBank/DDBJ whole genome shotgun (WGS) entry which is preliminary data.</text>
</comment>
<keyword evidence="1" id="KW-0175">Coiled coil</keyword>
<dbReference type="Proteomes" id="UP000624041">
    <property type="component" value="Unassembled WGS sequence"/>
</dbReference>
<dbReference type="InterPro" id="IPR046866">
    <property type="entry name" value="FapA_N"/>
</dbReference>
<feature type="coiled-coil region" evidence="1">
    <location>
        <begin position="333"/>
        <end position="412"/>
    </location>
</feature>